<keyword evidence="3" id="KW-0645">Protease</keyword>
<dbReference type="PANTHER" id="PTHR30237:SF2">
    <property type="entry name" value="MUREIN TETRAPEPTIDE CARBOXYPEPTIDASE"/>
    <property type="match status" value="1"/>
</dbReference>
<evidence type="ECO:0000256" key="2">
    <source>
        <dbReference type="ARBA" id="ARBA00022645"/>
    </source>
</evidence>
<dbReference type="GO" id="GO:0004180">
    <property type="term" value="F:carboxypeptidase activity"/>
    <property type="evidence" value="ECO:0007669"/>
    <property type="project" value="UniProtKB-KW"/>
</dbReference>
<dbReference type="InterPro" id="IPR003507">
    <property type="entry name" value="S66_fam"/>
</dbReference>
<dbReference type="Gene3D" id="3.50.30.60">
    <property type="entry name" value="LD-carboxypeptidase A C-terminal domain-like"/>
    <property type="match status" value="1"/>
</dbReference>
<dbReference type="GO" id="GO:0008236">
    <property type="term" value="F:serine-type peptidase activity"/>
    <property type="evidence" value="ECO:0007669"/>
    <property type="project" value="UniProtKB-KW"/>
</dbReference>
<dbReference type="PANTHER" id="PTHR30237">
    <property type="entry name" value="MURAMOYLTETRAPEPTIDE CARBOXYPEPTIDASE"/>
    <property type="match status" value="1"/>
</dbReference>
<evidence type="ECO:0000256" key="1">
    <source>
        <dbReference type="ARBA" id="ARBA00010233"/>
    </source>
</evidence>
<dbReference type="RefSeq" id="WP_353549248.1">
    <property type="nucleotide sequence ID" value="NZ_AP029612.1"/>
</dbReference>
<evidence type="ECO:0000256" key="5">
    <source>
        <dbReference type="ARBA" id="ARBA00022825"/>
    </source>
</evidence>
<feature type="active site" description="Charge relay system" evidence="6">
    <location>
        <position position="275"/>
    </location>
</feature>
<dbReference type="PIRSF" id="PIRSF028757">
    <property type="entry name" value="LD-carboxypeptidase"/>
    <property type="match status" value="1"/>
</dbReference>
<dbReference type="InterPro" id="IPR027461">
    <property type="entry name" value="Carboxypeptidase_A_C_sf"/>
</dbReference>
<comment type="similarity">
    <text evidence="1">Belongs to the peptidase S66 family.</text>
</comment>
<dbReference type="GO" id="GO:0006508">
    <property type="term" value="P:proteolysis"/>
    <property type="evidence" value="ECO:0007669"/>
    <property type="project" value="UniProtKB-KW"/>
</dbReference>
<dbReference type="Pfam" id="PF17676">
    <property type="entry name" value="Peptidase_S66C"/>
    <property type="match status" value="1"/>
</dbReference>
<evidence type="ECO:0000256" key="6">
    <source>
        <dbReference type="PIRSR" id="PIRSR028757-1"/>
    </source>
</evidence>
<dbReference type="Gene3D" id="3.40.50.10740">
    <property type="entry name" value="Class I glutamine amidotransferase-like"/>
    <property type="match status" value="1"/>
</dbReference>
<keyword evidence="5" id="KW-0720">Serine protease</keyword>
<evidence type="ECO:0000313" key="9">
    <source>
        <dbReference type="EMBL" id="BFG71623.1"/>
    </source>
</evidence>
<name>A0AAT9GM74_9BACT</name>
<dbReference type="SUPFAM" id="SSF141986">
    <property type="entry name" value="LD-carboxypeptidase A C-terminal domain-like"/>
    <property type="match status" value="1"/>
</dbReference>
<evidence type="ECO:0000259" key="8">
    <source>
        <dbReference type="Pfam" id="PF17676"/>
    </source>
</evidence>
<feature type="domain" description="LD-carboxypeptidase N-terminal" evidence="7">
    <location>
        <begin position="14"/>
        <end position="129"/>
    </location>
</feature>
<proteinExistence type="inferred from homology"/>
<dbReference type="SUPFAM" id="SSF52317">
    <property type="entry name" value="Class I glutamine amidotransferase-like"/>
    <property type="match status" value="1"/>
</dbReference>
<dbReference type="CDD" id="cd07025">
    <property type="entry name" value="Peptidase_S66"/>
    <property type="match status" value="1"/>
</dbReference>
<dbReference type="InterPro" id="IPR027478">
    <property type="entry name" value="LdcA_N"/>
</dbReference>
<sequence length="303" mass="34109">MIKTPPYLRKGDIIGIVCPSGYMPSEKAQTCIKVLQEWGYQVKVGKTLGNQFHYFSGTDQERLEDLQQMLDDKSVKAILCGRGGYGMSRIIDLLDFSRFKKNPKWIIGYSDITLLHAHLYTQLKTASLHSPMAAAFNDGEYENEFIQSLKKILKGSSYKYRSVAHPLNQIGTATGELVGGNLSLLAHMTGSRSAFSFKKKILFIEDIGEYIYNIDRMMIQLERNGVLKDLSGLIIGGFTDMKDTVIPFGATITEVIHERVKKYKYPICFDFPVSHTRENYPLKVGVKHELKVGRGGAVLVDRP</sequence>
<dbReference type="AlphaFoldDB" id="A0AAT9GM74"/>
<evidence type="ECO:0000256" key="4">
    <source>
        <dbReference type="ARBA" id="ARBA00022801"/>
    </source>
</evidence>
<evidence type="ECO:0000256" key="3">
    <source>
        <dbReference type="ARBA" id="ARBA00022670"/>
    </source>
</evidence>
<gene>
    <name evidence="9" type="ORF">KACHI17_25040</name>
</gene>
<reference evidence="9" key="1">
    <citation type="submission" date="2024-02" db="EMBL/GenBank/DDBJ databases">
        <title>Sediminibacterium planktonica sp. nov. and Sediminibacterium longus sp. nov., isolated from surface lake and river water.</title>
        <authorList>
            <person name="Watanabe K."/>
            <person name="Takemine S."/>
            <person name="Ishii Y."/>
            <person name="Ogata Y."/>
            <person name="Shindo C."/>
            <person name="Suda W."/>
        </authorList>
    </citation>
    <scope>NUCLEOTIDE SEQUENCE</scope>
    <source>
        <strain evidence="9">KACHI17</strain>
    </source>
</reference>
<evidence type="ECO:0000259" key="7">
    <source>
        <dbReference type="Pfam" id="PF02016"/>
    </source>
</evidence>
<dbReference type="InterPro" id="IPR040921">
    <property type="entry name" value="Peptidase_S66C"/>
</dbReference>
<keyword evidence="2" id="KW-0121">Carboxypeptidase</keyword>
<feature type="active site" description="Nucleophile" evidence="6">
    <location>
        <position position="110"/>
    </location>
</feature>
<dbReference type="Pfam" id="PF02016">
    <property type="entry name" value="Peptidase_S66"/>
    <property type="match status" value="1"/>
</dbReference>
<feature type="active site" description="Charge relay system" evidence="6">
    <location>
        <position position="205"/>
    </location>
</feature>
<feature type="domain" description="LD-carboxypeptidase C-terminal" evidence="8">
    <location>
        <begin position="174"/>
        <end position="290"/>
    </location>
</feature>
<dbReference type="InterPro" id="IPR040449">
    <property type="entry name" value="Peptidase_S66_N"/>
</dbReference>
<keyword evidence="4" id="KW-0378">Hydrolase</keyword>
<accession>A0AAT9GM74</accession>
<dbReference type="EMBL" id="AP029612">
    <property type="protein sequence ID" value="BFG71623.1"/>
    <property type="molecule type" value="Genomic_DNA"/>
</dbReference>
<dbReference type="InterPro" id="IPR029062">
    <property type="entry name" value="Class_I_gatase-like"/>
</dbReference>
<protein>
    <submittedName>
        <fullName evidence="9">LD-carboxypeptidase</fullName>
    </submittedName>
</protein>
<organism evidence="9">
    <name type="scientific">Sediminibacterium sp. KACHI17</name>
    <dbReference type="NCBI Taxonomy" id="1751071"/>
    <lineage>
        <taxon>Bacteria</taxon>
        <taxon>Pseudomonadati</taxon>
        <taxon>Bacteroidota</taxon>
        <taxon>Chitinophagia</taxon>
        <taxon>Chitinophagales</taxon>
        <taxon>Chitinophagaceae</taxon>
        <taxon>Sediminibacterium</taxon>
    </lineage>
</organism>